<dbReference type="EMBL" id="KK198755">
    <property type="protein sequence ID" value="KCW79003.1"/>
    <property type="molecule type" value="Genomic_DNA"/>
</dbReference>
<organism evidence="1">
    <name type="scientific">Eucalyptus grandis</name>
    <name type="common">Flooded gum</name>
    <dbReference type="NCBI Taxonomy" id="71139"/>
    <lineage>
        <taxon>Eukaryota</taxon>
        <taxon>Viridiplantae</taxon>
        <taxon>Streptophyta</taxon>
        <taxon>Embryophyta</taxon>
        <taxon>Tracheophyta</taxon>
        <taxon>Spermatophyta</taxon>
        <taxon>Magnoliopsida</taxon>
        <taxon>eudicotyledons</taxon>
        <taxon>Gunneridae</taxon>
        <taxon>Pentapetalae</taxon>
        <taxon>rosids</taxon>
        <taxon>malvids</taxon>
        <taxon>Myrtales</taxon>
        <taxon>Myrtaceae</taxon>
        <taxon>Myrtoideae</taxon>
        <taxon>Eucalypteae</taxon>
        <taxon>Eucalyptus</taxon>
    </lineage>
</organism>
<reference evidence="1" key="1">
    <citation type="submission" date="2013-07" db="EMBL/GenBank/DDBJ databases">
        <title>The genome of Eucalyptus grandis.</title>
        <authorList>
            <person name="Schmutz J."/>
            <person name="Hayes R."/>
            <person name="Myburg A."/>
            <person name="Tuskan G."/>
            <person name="Grattapaglia D."/>
            <person name="Rokhsar D.S."/>
        </authorList>
    </citation>
    <scope>NUCLEOTIDE SEQUENCE</scope>
    <source>
        <tissue evidence="1">Leaf extractions</tissue>
    </source>
</reference>
<evidence type="ECO:0000313" key="1">
    <source>
        <dbReference type="EMBL" id="KCW79003.1"/>
    </source>
</evidence>
<dbReference type="AlphaFoldDB" id="A0A059CKL8"/>
<accession>A0A059CKL8</accession>
<sequence length="87" mass="9425">MPKIANSFLSILNLQSPASDLKQESSISSVDWAEKSQSRGRGTNISSVASLFPAQDNLFQSLRVHMLTGQLTNEALSIHNFVGCLSC</sequence>
<dbReference type="InParanoid" id="A0A059CKL8"/>
<dbReference type="Gramene" id="KCW79003">
    <property type="protein sequence ID" value="KCW79003"/>
    <property type="gene ID" value="EUGRSUZ_C00429"/>
</dbReference>
<proteinExistence type="predicted"/>
<name>A0A059CKL8_EUCGR</name>
<protein>
    <submittedName>
        <fullName evidence="1">Uncharacterized protein</fullName>
    </submittedName>
</protein>
<gene>
    <name evidence="1" type="ORF">EUGRSUZ_C00429</name>
</gene>